<sequence>MAFNKKLAKVINRLHGFCPCTPTGFGLGPHNYGHRLLICPHKVDFGSVSNPLLRRQNWKYWGSNPGLRDLKSIYYNTYYSSPMTSLVLTDSSQLTPLKSYQTKLCIPTANHMICKNMCLAAVTSDSQNLGRCVAIIFVNAVLLVTGVGQFVNHPQISVILEEEEEDCLHYLSKLVVEEFDDIKSGYSEERIAKTKGMAEIIDEESEENGLFLK</sequence>
<dbReference type="EMBL" id="OD000701">
    <property type="protein sequence ID" value="CAD7398882.1"/>
    <property type="molecule type" value="Genomic_DNA"/>
</dbReference>
<evidence type="ECO:0000313" key="1">
    <source>
        <dbReference type="EMBL" id="CAD7398882.1"/>
    </source>
</evidence>
<dbReference type="InterPro" id="IPR037231">
    <property type="entry name" value="NAP-like_sf"/>
</dbReference>
<protein>
    <submittedName>
        <fullName evidence="1">Uncharacterized protein</fullName>
    </submittedName>
</protein>
<proteinExistence type="predicted"/>
<gene>
    <name evidence="1" type="ORF">TPSB3V08_LOCUS1919</name>
</gene>
<organism evidence="1">
    <name type="scientific">Timema poppense</name>
    <name type="common">Walking stick</name>
    <dbReference type="NCBI Taxonomy" id="170557"/>
    <lineage>
        <taxon>Eukaryota</taxon>
        <taxon>Metazoa</taxon>
        <taxon>Ecdysozoa</taxon>
        <taxon>Arthropoda</taxon>
        <taxon>Hexapoda</taxon>
        <taxon>Insecta</taxon>
        <taxon>Pterygota</taxon>
        <taxon>Neoptera</taxon>
        <taxon>Polyneoptera</taxon>
        <taxon>Phasmatodea</taxon>
        <taxon>Timematodea</taxon>
        <taxon>Timematoidea</taxon>
        <taxon>Timematidae</taxon>
        <taxon>Timema</taxon>
    </lineage>
</organism>
<dbReference type="AlphaFoldDB" id="A0A7R9CPG6"/>
<accession>A0A7R9CPG6</accession>
<name>A0A7R9CPG6_TIMPO</name>
<dbReference type="SUPFAM" id="SSF143113">
    <property type="entry name" value="NAP-like"/>
    <property type="match status" value="1"/>
</dbReference>
<reference evidence="1" key="1">
    <citation type="submission" date="2020-11" db="EMBL/GenBank/DDBJ databases">
        <authorList>
            <person name="Tran Van P."/>
        </authorList>
    </citation>
    <scope>NUCLEOTIDE SEQUENCE</scope>
</reference>